<accession>A0A424W7I0</accession>
<dbReference type="SUPFAM" id="SSF52402">
    <property type="entry name" value="Adenine nucleotide alpha hydrolases-like"/>
    <property type="match status" value="1"/>
</dbReference>
<dbReference type="InterPro" id="IPR006015">
    <property type="entry name" value="Universal_stress_UspA"/>
</dbReference>
<dbReference type="PRINTS" id="PR01438">
    <property type="entry name" value="UNVRSLSTRESS"/>
</dbReference>
<evidence type="ECO:0000256" key="1">
    <source>
        <dbReference type="ARBA" id="ARBA00008791"/>
    </source>
</evidence>
<evidence type="ECO:0000313" key="3">
    <source>
        <dbReference type="EMBL" id="RPJ89232.1"/>
    </source>
</evidence>
<dbReference type="AlphaFoldDB" id="A0A424W7I0"/>
<protein>
    <submittedName>
        <fullName evidence="3">Universal stress protein</fullName>
    </submittedName>
</protein>
<dbReference type="InterPro" id="IPR006016">
    <property type="entry name" value="UspA"/>
</dbReference>
<dbReference type="PANTHER" id="PTHR46268">
    <property type="entry name" value="STRESS RESPONSE PROTEIN NHAX"/>
    <property type="match status" value="1"/>
</dbReference>
<gene>
    <name evidence="3" type="ORF">DY367_23720</name>
</gene>
<proteinExistence type="inferred from homology"/>
<organism evidence="3 4">
    <name type="scientific">Alcaligenes xylosoxydans xylosoxydans</name>
    <name type="common">Achromobacter xylosoxidans</name>
    <dbReference type="NCBI Taxonomy" id="85698"/>
    <lineage>
        <taxon>Bacteria</taxon>
        <taxon>Pseudomonadati</taxon>
        <taxon>Pseudomonadota</taxon>
        <taxon>Betaproteobacteria</taxon>
        <taxon>Burkholderiales</taxon>
        <taxon>Alcaligenaceae</taxon>
        <taxon>Achromobacter</taxon>
    </lineage>
</organism>
<feature type="domain" description="UspA" evidence="2">
    <location>
        <begin position="3"/>
        <end position="142"/>
    </location>
</feature>
<dbReference type="EMBL" id="QVXO01000045">
    <property type="protein sequence ID" value="RPJ89232.1"/>
    <property type="molecule type" value="Genomic_DNA"/>
</dbReference>
<dbReference type="PANTHER" id="PTHR46268:SF6">
    <property type="entry name" value="UNIVERSAL STRESS PROTEIN UP12"/>
    <property type="match status" value="1"/>
</dbReference>
<name>A0A424W7I0_ALCXX</name>
<dbReference type="InterPro" id="IPR014729">
    <property type="entry name" value="Rossmann-like_a/b/a_fold"/>
</dbReference>
<dbReference type="RefSeq" id="WP_059377897.1">
    <property type="nucleotide sequence ID" value="NZ_CP061008.1"/>
</dbReference>
<comment type="similarity">
    <text evidence="1">Belongs to the universal stress protein A family.</text>
</comment>
<dbReference type="CDD" id="cd00293">
    <property type="entry name" value="USP-like"/>
    <property type="match status" value="1"/>
</dbReference>
<comment type="caution">
    <text evidence="3">The sequence shown here is derived from an EMBL/GenBank/DDBJ whole genome shotgun (WGS) entry which is preliminary data.</text>
</comment>
<evidence type="ECO:0000313" key="4">
    <source>
        <dbReference type="Proteomes" id="UP000285324"/>
    </source>
</evidence>
<dbReference type="OrthoDB" id="5512223at2"/>
<dbReference type="Gene3D" id="3.40.50.620">
    <property type="entry name" value="HUPs"/>
    <property type="match status" value="1"/>
</dbReference>
<reference evidence="3 4" key="1">
    <citation type="submission" date="2018-08" db="EMBL/GenBank/DDBJ databases">
        <title>Achromobacter xylosoxidans Genome sequencing and assembly.</title>
        <authorList>
            <person name="Wang R."/>
            <person name="Rensing C."/>
            <person name="Li Y."/>
        </authorList>
    </citation>
    <scope>NUCLEOTIDE SEQUENCE [LARGE SCALE GENOMIC DNA]</scope>
    <source>
        <strain evidence="3 4">GD003A</strain>
    </source>
</reference>
<sequence>MLNILVPVDGSDNANRAVLYARQLAQGAGAARIHLLNVQTPVQGRAGLSRLITQDMIDEFYLREGQEAADEARKLLDVTGADYTSHVAFGHTATEIAGYAHDHGCVRIVMGTRGNGSLTNILIGSVANQVLQLAEVPVTLVK</sequence>
<dbReference type="Proteomes" id="UP000285324">
    <property type="component" value="Unassembled WGS sequence"/>
</dbReference>
<evidence type="ECO:0000259" key="2">
    <source>
        <dbReference type="Pfam" id="PF00582"/>
    </source>
</evidence>
<dbReference type="Pfam" id="PF00582">
    <property type="entry name" value="Usp"/>
    <property type="match status" value="1"/>
</dbReference>